<dbReference type="InterPro" id="IPR029050">
    <property type="entry name" value="Immunoprotect_excell_Ig-like"/>
</dbReference>
<dbReference type="Gene3D" id="2.60.40.1240">
    <property type="match status" value="1"/>
</dbReference>
<keyword evidence="2" id="KW-0472">Membrane</keyword>
<accession>A0A291RU43</accession>
<evidence type="ECO:0000256" key="1">
    <source>
        <dbReference type="ARBA" id="ARBA00022729"/>
    </source>
</evidence>
<dbReference type="Proteomes" id="UP000221961">
    <property type="component" value="Chromosome"/>
</dbReference>
<proteinExistence type="predicted"/>
<protein>
    <recommendedName>
        <fullName evidence="3">DUF4352 domain-containing protein</fullName>
    </recommendedName>
</protein>
<keyword evidence="2" id="KW-1133">Transmembrane helix</keyword>
<organism evidence="4 5">
    <name type="scientific">Nocardia terpenica</name>
    <dbReference type="NCBI Taxonomy" id="455432"/>
    <lineage>
        <taxon>Bacteria</taxon>
        <taxon>Bacillati</taxon>
        <taxon>Actinomycetota</taxon>
        <taxon>Actinomycetes</taxon>
        <taxon>Mycobacteriales</taxon>
        <taxon>Nocardiaceae</taxon>
        <taxon>Nocardia</taxon>
    </lineage>
</organism>
<keyword evidence="1" id="KW-0732">Signal</keyword>
<evidence type="ECO:0000313" key="4">
    <source>
        <dbReference type="EMBL" id="ATL70820.1"/>
    </source>
</evidence>
<gene>
    <name evidence="4" type="ORF">CRH09_36210</name>
</gene>
<sequence>MSTPQQPPYIYPTPPQRRKRRAWPWVLLGVFGALVLVFGGCAALVTGAAHQASHPAPQWSQPAAAGSQVRDGKFAFQVTRIDPPTSSVGDTILNKDAQGEYVPIHVTVTNIGDVAQSYFGSNQKLIDDQGREYSNDTEAEILVNKDASADINPGNQLNAIIFFDVPKGTVPAAVEFHDSAFSGGVRVALK</sequence>
<evidence type="ECO:0000259" key="3">
    <source>
        <dbReference type="Pfam" id="PF11611"/>
    </source>
</evidence>
<keyword evidence="2" id="KW-0812">Transmembrane</keyword>
<reference evidence="4 5" key="1">
    <citation type="submission" date="2017-10" db="EMBL/GenBank/DDBJ databases">
        <title>Comparative genomics between pathogenic Norcardia.</title>
        <authorList>
            <person name="Zeng L."/>
        </authorList>
    </citation>
    <scope>NUCLEOTIDE SEQUENCE [LARGE SCALE GENOMIC DNA]</scope>
    <source>
        <strain evidence="4 5">NC_YFY_NT001</strain>
    </source>
</reference>
<dbReference type="Pfam" id="PF11611">
    <property type="entry name" value="DUF4352"/>
    <property type="match status" value="1"/>
</dbReference>
<evidence type="ECO:0000256" key="2">
    <source>
        <dbReference type="SAM" id="Phobius"/>
    </source>
</evidence>
<dbReference type="EMBL" id="CP023778">
    <property type="protein sequence ID" value="ATL70820.1"/>
    <property type="molecule type" value="Genomic_DNA"/>
</dbReference>
<feature type="domain" description="DUF4352" evidence="3">
    <location>
        <begin position="66"/>
        <end position="184"/>
    </location>
</feature>
<dbReference type="KEGG" id="ntp:CRH09_36210"/>
<evidence type="ECO:0000313" key="5">
    <source>
        <dbReference type="Proteomes" id="UP000221961"/>
    </source>
</evidence>
<dbReference type="AlphaFoldDB" id="A0A291RU43"/>
<dbReference type="InterPro" id="IPR029051">
    <property type="entry name" value="DUF4352"/>
</dbReference>
<feature type="transmembrane region" description="Helical" evidence="2">
    <location>
        <begin position="25"/>
        <end position="45"/>
    </location>
</feature>
<name>A0A291RU43_9NOCA</name>